<proteinExistence type="predicted"/>
<accession>A0ABY4CJ41</accession>
<keyword evidence="2" id="KW-1133">Transmembrane helix</keyword>
<organism evidence="4 5">
    <name type="scientific">Fodinisporobacter ferrooxydans</name>
    <dbReference type="NCBI Taxonomy" id="2901836"/>
    <lineage>
        <taxon>Bacteria</taxon>
        <taxon>Bacillati</taxon>
        <taxon>Bacillota</taxon>
        <taxon>Bacilli</taxon>
        <taxon>Bacillales</taxon>
        <taxon>Alicyclobacillaceae</taxon>
        <taxon>Fodinisporobacter</taxon>
    </lineage>
</organism>
<sequence length="155" mass="18020">MKNPVQLLATFCIGAICGGSILLAIASHDMDMLYYQLAQIRLQYQELLHENAQLKLDLKKQADERNHRIRKLDIHIQTTDDAIHLKLQQYIQKYIQNLCKFLIGRPLQDFEPQPDLVQHLLNGRAVLIDDKTYIVRVDAVVITETLHVWLHLDTK</sequence>
<dbReference type="RefSeq" id="WP_347437224.1">
    <property type="nucleotide sequence ID" value="NZ_CP089291.1"/>
</dbReference>
<keyword evidence="5" id="KW-1185">Reference proteome</keyword>
<evidence type="ECO:0000256" key="2">
    <source>
        <dbReference type="SAM" id="Phobius"/>
    </source>
</evidence>
<feature type="domain" description="Sporulation membrane protein YtrI C-terminal" evidence="3">
    <location>
        <begin position="73"/>
        <end position="152"/>
    </location>
</feature>
<dbReference type="Proteomes" id="UP000830167">
    <property type="component" value="Chromosome"/>
</dbReference>
<keyword evidence="2" id="KW-0812">Transmembrane</keyword>
<keyword evidence="1" id="KW-0175">Coiled coil</keyword>
<keyword evidence="2" id="KW-0472">Membrane</keyword>
<evidence type="ECO:0000256" key="1">
    <source>
        <dbReference type="SAM" id="Coils"/>
    </source>
</evidence>
<protein>
    <recommendedName>
        <fullName evidence="3">Sporulation membrane protein YtrI C-terminal domain-containing protein</fullName>
    </recommendedName>
</protein>
<feature type="transmembrane region" description="Helical" evidence="2">
    <location>
        <begin position="6"/>
        <end position="26"/>
    </location>
</feature>
<evidence type="ECO:0000313" key="5">
    <source>
        <dbReference type="Proteomes" id="UP000830167"/>
    </source>
</evidence>
<feature type="coiled-coil region" evidence="1">
    <location>
        <begin position="37"/>
        <end position="64"/>
    </location>
</feature>
<reference evidence="4" key="1">
    <citation type="submission" date="2021-12" db="EMBL/GenBank/DDBJ databases">
        <title>Alicyclobacillaceae gen. nov., sp. nov., isolated from chalcocite enrichment system.</title>
        <authorList>
            <person name="Jiang Z."/>
        </authorList>
    </citation>
    <scope>NUCLEOTIDE SEQUENCE</scope>
    <source>
        <strain evidence="4">MYW30-H2</strain>
    </source>
</reference>
<dbReference type="InterPro" id="IPR058620">
    <property type="entry name" value="YtrI_C"/>
</dbReference>
<name>A0ABY4CJ41_9BACL</name>
<dbReference type="EMBL" id="CP089291">
    <property type="protein sequence ID" value="UOF90527.1"/>
    <property type="molecule type" value="Genomic_DNA"/>
</dbReference>
<gene>
    <name evidence="4" type="ORF">LSG31_22165</name>
</gene>
<dbReference type="Pfam" id="PF26347">
    <property type="entry name" value="YtrI_sporulation"/>
    <property type="match status" value="1"/>
</dbReference>
<evidence type="ECO:0000313" key="4">
    <source>
        <dbReference type="EMBL" id="UOF90527.1"/>
    </source>
</evidence>
<evidence type="ECO:0000259" key="3">
    <source>
        <dbReference type="Pfam" id="PF26347"/>
    </source>
</evidence>